<organism evidence="1 2">
    <name type="scientific">Azospirillum brasilense</name>
    <dbReference type="NCBI Taxonomy" id="192"/>
    <lineage>
        <taxon>Bacteria</taxon>
        <taxon>Pseudomonadati</taxon>
        <taxon>Pseudomonadota</taxon>
        <taxon>Alphaproteobacteria</taxon>
        <taxon>Rhodospirillales</taxon>
        <taxon>Azospirillaceae</taxon>
        <taxon>Azospirillum</taxon>
    </lineage>
</organism>
<evidence type="ECO:0000313" key="2">
    <source>
        <dbReference type="Proteomes" id="UP000215367"/>
    </source>
</evidence>
<dbReference type="AlphaFoldDB" id="A0A235H4L0"/>
<feature type="non-terminal residue" evidence="1">
    <location>
        <position position="1"/>
    </location>
</feature>
<sequence>ISTSIPSSGAAGDAIGHRAGSASPLFQFFHGFSGCTTKQPIGCSLCARSPPAQQVEAAIGCTVMNTITSLGMPVSRKSA</sequence>
<reference evidence="1 2" key="1">
    <citation type="submission" date="2017-07" db="EMBL/GenBank/DDBJ databases">
        <title>Whole genome sequence of Azospirillum brasilense 2A1, a potential biofertilizer strain.</title>
        <authorList>
            <person name="Fontana C.A."/>
            <person name="Toffoli L.M."/>
            <person name="Salazar S.M."/>
            <person name="Puglisi E."/>
            <person name="Pedraza R."/>
            <person name="Bassi D."/>
            <person name="Cocconcelli P.S."/>
        </authorList>
    </citation>
    <scope>NUCLEOTIDE SEQUENCE [LARGE SCALE GENOMIC DNA]</scope>
    <source>
        <strain evidence="1 2">2A1</strain>
        <plasmid evidence="1">unnamed</plasmid>
    </source>
</reference>
<accession>A0A235H4L0</accession>
<evidence type="ECO:0000313" key="1">
    <source>
        <dbReference type="EMBL" id="OYD80397.1"/>
    </source>
</evidence>
<gene>
    <name evidence="1" type="ORF">CHT98_31300</name>
</gene>
<name>A0A235H4L0_AZOBR</name>
<protein>
    <submittedName>
        <fullName evidence="1">Uncharacterized protein</fullName>
    </submittedName>
</protein>
<keyword evidence="1" id="KW-0614">Plasmid</keyword>
<dbReference type="EMBL" id="NOWT01000057">
    <property type="protein sequence ID" value="OYD80397.1"/>
    <property type="molecule type" value="Genomic_DNA"/>
</dbReference>
<comment type="caution">
    <text evidence="1">The sequence shown here is derived from an EMBL/GenBank/DDBJ whole genome shotgun (WGS) entry which is preliminary data.</text>
</comment>
<dbReference type="Proteomes" id="UP000215367">
    <property type="component" value="Unassembled WGS sequence"/>
</dbReference>
<proteinExistence type="predicted"/>
<geneLocation type="plasmid" evidence="1">
    <name>unnamed</name>
</geneLocation>